<dbReference type="OrthoDB" id="7831342at2"/>
<evidence type="ECO:0000313" key="2">
    <source>
        <dbReference type="Proteomes" id="UP000193827"/>
    </source>
</evidence>
<gene>
    <name evidence="1" type="ORF">PEL8287_02384</name>
</gene>
<dbReference type="Proteomes" id="UP000193827">
    <property type="component" value="Unassembled WGS sequence"/>
</dbReference>
<name>A0A1Y5SQG3_9RHOB</name>
<proteinExistence type="predicted"/>
<accession>A0A1Y5SQG3</accession>
<dbReference type="SUPFAM" id="SSF52540">
    <property type="entry name" value="P-loop containing nucleoside triphosphate hydrolases"/>
    <property type="match status" value="1"/>
</dbReference>
<reference evidence="1 2" key="1">
    <citation type="submission" date="2017-03" db="EMBL/GenBank/DDBJ databases">
        <authorList>
            <person name="Afonso C.L."/>
            <person name="Miller P.J."/>
            <person name="Scott M.A."/>
            <person name="Spackman E."/>
            <person name="Goraichik I."/>
            <person name="Dimitrov K.M."/>
            <person name="Suarez D.L."/>
            <person name="Swayne D.E."/>
        </authorList>
    </citation>
    <scope>NUCLEOTIDE SEQUENCE [LARGE SCALE GENOMIC DNA]</scope>
    <source>
        <strain evidence="1 2">CECT 8287</strain>
    </source>
</reference>
<dbReference type="InterPro" id="IPR027417">
    <property type="entry name" value="P-loop_NTPase"/>
</dbReference>
<dbReference type="AlphaFoldDB" id="A0A1Y5SQG3"/>
<evidence type="ECO:0000313" key="1">
    <source>
        <dbReference type="EMBL" id="SLN46072.1"/>
    </source>
</evidence>
<sequence length="246" mass="27855">MDERPWIILTLRRTGGTSLTSFLARISSFPTIEHEPFNIDRSLGHITRSFQNDGDIAAMEAAIDTALDQSPNIKHCVEIMPPELTRALIDACLKRNYRFIVLLRRDETRRLASLFLAISTQAWGPEAAAQIYPRIISGEITPAPIDLKNVRGRVRMDYFSVGQTLSLLRNRQIDFGWYLFEELYFGDTKIEKQAVDIAATLGIAIDAEDERLEEFSDEKGQKSSEIGKYVPNYDRAIALLSKLCAQ</sequence>
<protein>
    <recommendedName>
        <fullName evidence="3">Stf0 sulfotransferase</fullName>
    </recommendedName>
</protein>
<evidence type="ECO:0008006" key="3">
    <source>
        <dbReference type="Google" id="ProtNLM"/>
    </source>
</evidence>
<dbReference type="Gene3D" id="3.40.50.300">
    <property type="entry name" value="P-loop containing nucleotide triphosphate hydrolases"/>
    <property type="match status" value="1"/>
</dbReference>
<organism evidence="1 2">
    <name type="scientific">Roseovarius litorisediminis</name>
    <dbReference type="NCBI Taxonomy" id="1312363"/>
    <lineage>
        <taxon>Bacteria</taxon>
        <taxon>Pseudomonadati</taxon>
        <taxon>Pseudomonadota</taxon>
        <taxon>Alphaproteobacteria</taxon>
        <taxon>Rhodobacterales</taxon>
        <taxon>Roseobacteraceae</taxon>
        <taxon>Roseovarius</taxon>
    </lineage>
</organism>
<dbReference type="RefSeq" id="WP_085892581.1">
    <property type="nucleotide sequence ID" value="NZ_FWFL01000005.1"/>
</dbReference>
<keyword evidence="2" id="KW-1185">Reference proteome</keyword>
<dbReference type="EMBL" id="FWFL01000005">
    <property type="protein sequence ID" value="SLN46072.1"/>
    <property type="molecule type" value="Genomic_DNA"/>
</dbReference>